<dbReference type="AlphaFoldDB" id="A0A183DFG8"/>
<evidence type="ECO:0000313" key="1">
    <source>
        <dbReference type="EMBL" id="VDK58422.1"/>
    </source>
</evidence>
<evidence type="ECO:0000313" key="2">
    <source>
        <dbReference type="Proteomes" id="UP000271098"/>
    </source>
</evidence>
<evidence type="ECO:0000313" key="3">
    <source>
        <dbReference type="WBParaSite" id="GPUH_0000746801-mRNA-1"/>
    </source>
</evidence>
<sequence length="117" mass="13342">MDRKMNLNDQSYGIHYERSVSTQTGSTAAIFEQLFNDRNDDDCSNNGDSPGFGSDQTVLAEDLQFKARTVSDRYKIFPVLRHAQILSSTAFTLKREAFLQQSIRSHASQSPQFYFSF</sequence>
<gene>
    <name evidence="1" type="ORF">GPUH_LOCUS7461</name>
</gene>
<dbReference type="Proteomes" id="UP000271098">
    <property type="component" value="Unassembled WGS sequence"/>
</dbReference>
<dbReference type="WBParaSite" id="GPUH_0000746801-mRNA-1">
    <property type="protein sequence ID" value="GPUH_0000746801-mRNA-1"/>
    <property type="gene ID" value="GPUH_0000746801"/>
</dbReference>
<proteinExistence type="predicted"/>
<organism evidence="3">
    <name type="scientific">Gongylonema pulchrum</name>
    <dbReference type="NCBI Taxonomy" id="637853"/>
    <lineage>
        <taxon>Eukaryota</taxon>
        <taxon>Metazoa</taxon>
        <taxon>Ecdysozoa</taxon>
        <taxon>Nematoda</taxon>
        <taxon>Chromadorea</taxon>
        <taxon>Rhabditida</taxon>
        <taxon>Spirurina</taxon>
        <taxon>Spiruromorpha</taxon>
        <taxon>Spiruroidea</taxon>
        <taxon>Gongylonematidae</taxon>
        <taxon>Gongylonema</taxon>
    </lineage>
</organism>
<dbReference type="EMBL" id="UYRT01019377">
    <property type="protein sequence ID" value="VDK58422.1"/>
    <property type="molecule type" value="Genomic_DNA"/>
</dbReference>
<name>A0A183DFG8_9BILA</name>
<reference evidence="3" key="1">
    <citation type="submission" date="2016-06" db="UniProtKB">
        <authorList>
            <consortium name="WormBaseParasite"/>
        </authorList>
    </citation>
    <scope>IDENTIFICATION</scope>
</reference>
<reference evidence="1 2" key="2">
    <citation type="submission" date="2018-11" db="EMBL/GenBank/DDBJ databases">
        <authorList>
            <consortium name="Pathogen Informatics"/>
        </authorList>
    </citation>
    <scope>NUCLEOTIDE SEQUENCE [LARGE SCALE GENOMIC DNA]</scope>
</reference>
<accession>A0A183DFG8</accession>
<protein>
    <submittedName>
        <fullName evidence="1 3">Uncharacterized protein</fullName>
    </submittedName>
</protein>
<keyword evidence="2" id="KW-1185">Reference proteome</keyword>